<feature type="region of interest" description="Disordered" evidence="2">
    <location>
        <begin position="182"/>
        <end position="226"/>
    </location>
</feature>
<protein>
    <recommendedName>
        <fullName evidence="5">Cytochrome P450</fullName>
    </recommendedName>
</protein>
<proteinExistence type="inferred from homology"/>
<evidence type="ECO:0000256" key="2">
    <source>
        <dbReference type="SAM" id="MobiDB-lite"/>
    </source>
</evidence>
<gene>
    <name evidence="3" type="ORF">SSPO_081120</name>
</gene>
<dbReference type="PANTHER" id="PTHR46696:SF1">
    <property type="entry name" value="CYTOCHROME P450 YJIB-RELATED"/>
    <property type="match status" value="1"/>
</dbReference>
<evidence type="ECO:0000313" key="3">
    <source>
        <dbReference type="EMBL" id="BBJ45394.1"/>
    </source>
</evidence>
<dbReference type="InterPro" id="IPR036396">
    <property type="entry name" value="Cyt_P450_sf"/>
</dbReference>
<feature type="compositionally biased region" description="Pro residues" evidence="2">
    <location>
        <begin position="184"/>
        <end position="212"/>
    </location>
</feature>
<dbReference type="SUPFAM" id="SSF48264">
    <property type="entry name" value="Cytochrome P450"/>
    <property type="match status" value="1"/>
</dbReference>
<dbReference type="GO" id="GO:0020037">
    <property type="term" value="F:heme binding"/>
    <property type="evidence" value="ECO:0007669"/>
    <property type="project" value="InterPro"/>
</dbReference>
<dbReference type="Proteomes" id="UP000463951">
    <property type="component" value="Chromosome"/>
</dbReference>
<dbReference type="PANTHER" id="PTHR46696">
    <property type="entry name" value="P450, PUTATIVE (EUROFUNG)-RELATED"/>
    <property type="match status" value="1"/>
</dbReference>
<dbReference type="Gene3D" id="1.10.630.10">
    <property type="entry name" value="Cytochrome P450"/>
    <property type="match status" value="1"/>
</dbReference>
<evidence type="ECO:0008006" key="5">
    <source>
        <dbReference type="Google" id="ProtNLM"/>
    </source>
</evidence>
<dbReference type="GO" id="GO:0016705">
    <property type="term" value="F:oxidoreductase activity, acting on paired donors, with incorporation or reduction of molecular oxygen"/>
    <property type="evidence" value="ECO:0007669"/>
    <property type="project" value="InterPro"/>
</dbReference>
<accession>A0A499UTY6</accession>
<evidence type="ECO:0000256" key="1">
    <source>
        <dbReference type="ARBA" id="ARBA00010617"/>
    </source>
</evidence>
<dbReference type="PRINTS" id="PR00359">
    <property type="entry name" value="BP450"/>
</dbReference>
<dbReference type="EMBL" id="AP019620">
    <property type="protein sequence ID" value="BBJ45394.1"/>
    <property type="molecule type" value="Genomic_DNA"/>
</dbReference>
<sequence length="226" mass="25343">MPPRVLALAGEVKHRKPTQRHVADGLRRRARHPGCPFAPPPEMMRLHAAQPLSRVRLWDGSTPWLVTRYDDQRALYGDQRLSVDPTRPGFPHMSAAFQEALSKNRPSFLHMDDPDHARIRRMVTGPFIIKRIEAMRPAIQNMTDDFIDTMLAGPNPADPVEALALPLPSPVICELLGVPEDHAPPPTRLWPTPPSAPCWASPSPPRPPPLPGDTPAQRLHQPQRRR</sequence>
<reference evidence="3 4" key="1">
    <citation type="journal article" date="2020" name="Int. J. Syst. Evol. Microbiol.">
        <title>Reclassification of Streptomyces castelarensis and Streptomyces sporoclivatus as later heterotypic synonyms of Streptomyces antimycoticus.</title>
        <authorList>
            <person name="Komaki H."/>
            <person name="Tamura T."/>
        </authorList>
    </citation>
    <scope>NUCLEOTIDE SEQUENCE [LARGE SCALE GENOMIC DNA]</scope>
    <source>
        <strain evidence="3 4">NBRC 100767</strain>
    </source>
</reference>
<dbReference type="InterPro" id="IPR002397">
    <property type="entry name" value="Cyt_P450_B"/>
</dbReference>
<organism evidence="3 4">
    <name type="scientific">Streptomyces antimycoticus</name>
    <dbReference type="NCBI Taxonomy" id="68175"/>
    <lineage>
        <taxon>Bacteria</taxon>
        <taxon>Bacillati</taxon>
        <taxon>Actinomycetota</taxon>
        <taxon>Actinomycetes</taxon>
        <taxon>Kitasatosporales</taxon>
        <taxon>Streptomycetaceae</taxon>
        <taxon>Streptomyces</taxon>
        <taxon>Streptomyces violaceusniger group</taxon>
    </lineage>
</organism>
<dbReference type="GO" id="GO:0005506">
    <property type="term" value="F:iron ion binding"/>
    <property type="evidence" value="ECO:0007669"/>
    <property type="project" value="InterPro"/>
</dbReference>
<comment type="similarity">
    <text evidence="1">Belongs to the cytochrome P450 family.</text>
</comment>
<dbReference type="AlphaFoldDB" id="A0A499UTY6"/>
<name>A0A499UTY6_9ACTN</name>
<evidence type="ECO:0000313" key="4">
    <source>
        <dbReference type="Proteomes" id="UP000463951"/>
    </source>
</evidence>
<dbReference type="GO" id="GO:0004497">
    <property type="term" value="F:monooxygenase activity"/>
    <property type="evidence" value="ECO:0007669"/>
    <property type="project" value="InterPro"/>
</dbReference>